<sequence length="237" mass="26230">MNREFSLVSDIVSDSKVFGYGNLIDFDENLGKAAGFGFGGRNRDLIPRFKWNPGNPRGPQPHLDRKKSIEKMPLSIRSSDTNFGDGNLYPENGRDSIFAGFLAHNQMIIASQKRKSNFKKLLALDLVEGRNRDLIPRNLGNPHCDIRIGSIFGQGFYSPGNLRNQANHGPHPHVEPQETAALAVPTIIACLKKLSNNPMSYHENCEITCNSASKAVSKSSTLKFCSTTSIFKLPKID</sequence>
<keyword evidence="2" id="KW-1185">Reference proteome</keyword>
<name>A0A9P1ILP8_9PELO</name>
<evidence type="ECO:0000313" key="1">
    <source>
        <dbReference type="EMBL" id="CAI5446895.1"/>
    </source>
</evidence>
<accession>A0A9P1ILP8</accession>
<dbReference type="Proteomes" id="UP001152747">
    <property type="component" value="Unassembled WGS sequence"/>
</dbReference>
<evidence type="ECO:0000313" key="2">
    <source>
        <dbReference type="Proteomes" id="UP001152747"/>
    </source>
</evidence>
<reference evidence="1" key="1">
    <citation type="submission" date="2022-11" db="EMBL/GenBank/DDBJ databases">
        <authorList>
            <person name="Kikuchi T."/>
        </authorList>
    </citation>
    <scope>NUCLEOTIDE SEQUENCE</scope>
    <source>
        <strain evidence="1">PS1010</strain>
    </source>
</reference>
<proteinExistence type="predicted"/>
<gene>
    <name evidence="1" type="ORF">CAMP_LOCUS9532</name>
</gene>
<dbReference type="EMBL" id="CANHGI010000004">
    <property type="protein sequence ID" value="CAI5446895.1"/>
    <property type="molecule type" value="Genomic_DNA"/>
</dbReference>
<dbReference type="AlphaFoldDB" id="A0A9P1ILP8"/>
<protein>
    <submittedName>
        <fullName evidence="1">Uncharacterized protein</fullName>
    </submittedName>
</protein>
<organism evidence="1 2">
    <name type="scientific">Caenorhabditis angaria</name>
    <dbReference type="NCBI Taxonomy" id="860376"/>
    <lineage>
        <taxon>Eukaryota</taxon>
        <taxon>Metazoa</taxon>
        <taxon>Ecdysozoa</taxon>
        <taxon>Nematoda</taxon>
        <taxon>Chromadorea</taxon>
        <taxon>Rhabditida</taxon>
        <taxon>Rhabditina</taxon>
        <taxon>Rhabditomorpha</taxon>
        <taxon>Rhabditoidea</taxon>
        <taxon>Rhabditidae</taxon>
        <taxon>Peloderinae</taxon>
        <taxon>Caenorhabditis</taxon>
    </lineage>
</organism>
<comment type="caution">
    <text evidence="1">The sequence shown here is derived from an EMBL/GenBank/DDBJ whole genome shotgun (WGS) entry which is preliminary data.</text>
</comment>